<proteinExistence type="predicted"/>
<reference evidence="4" key="1">
    <citation type="journal article" date="2019" name="Int. J. Syst. Evol. Microbiol.">
        <title>The Global Catalogue of Microorganisms (GCM) 10K type strain sequencing project: providing services to taxonomists for standard genome sequencing and annotation.</title>
        <authorList>
            <consortium name="The Broad Institute Genomics Platform"/>
            <consortium name="The Broad Institute Genome Sequencing Center for Infectious Disease"/>
            <person name="Wu L."/>
            <person name="Ma J."/>
        </authorList>
    </citation>
    <scope>NUCLEOTIDE SEQUENCE [LARGE SCALE GENOMIC DNA]</scope>
    <source>
        <strain evidence="4">CGMCC 4.7680</strain>
    </source>
</reference>
<dbReference type="InterPro" id="IPR047650">
    <property type="entry name" value="Transpos_IS110"/>
</dbReference>
<dbReference type="Pfam" id="PF01548">
    <property type="entry name" value="DEDD_Tnp_IS110"/>
    <property type="match status" value="1"/>
</dbReference>
<dbReference type="EMBL" id="BNAW01000054">
    <property type="protein sequence ID" value="GHG42774.1"/>
    <property type="molecule type" value="Genomic_DNA"/>
</dbReference>
<gene>
    <name evidence="3" type="ORF">GCM10017567_75870</name>
</gene>
<dbReference type="PANTHER" id="PTHR33055">
    <property type="entry name" value="TRANSPOSASE FOR INSERTION SEQUENCE ELEMENT IS1111A"/>
    <property type="match status" value="1"/>
</dbReference>
<keyword evidence="4" id="KW-1185">Reference proteome</keyword>
<dbReference type="NCBIfam" id="NF033542">
    <property type="entry name" value="transpos_IS110"/>
    <property type="match status" value="1"/>
</dbReference>
<comment type="caution">
    <text evidence="3">The sequence shown here is derived from an EMBL/GenBank/DDBJ whole genome shotgun (WGS) entry which is preliminary data.</text>
</comment>
<evidence type="ECO:0000259" key="2">
    <source>
        <dbReference type="Pfam" id="PF02371"/>
    </source>
</evidence>
<name>A0ABQ3KPH9_9PSEU</name>
<dbReference type="PANTHER" id="PTHR33055:SF16">
    <property type="entry name" value="TRANSPOSASE FOR INSERTION SEQUENCE ELEMENT IS1547"/>
    <property type="match status" value="1"/>
</dbReference>
<evidence type="ECO:0000313" key="3">
    <source>
        <dbReference type="EMBL" id="GHG42774.1"/>
    </source>
</evidence>
<accession>A0ABQ3KPH9</accession>
<organism evidence="3 4">
    <name type="scientific">Amycolatopsis bullii</name>
    <dbReference type="NCBI Taxonomy" id="941987"/>
    <lineage>
        <taxon>Bacteria</taxon>
        <taxon>Bacillati</taxon>
        <taxon>Actinomycetota</taxon>
        <taxon>Actinomycetes</taxon>
        <taxon>Pseudonocardiales</taxon>
        <taxon>Pseudonocardiaceae</taxon>
        <taxon>Amycolatopsis</taxon>
    </lineage>
</organism>
<dbReference type="RefSeq" id="WP_191316142.1">
    <property type="nucleotide sequence ID" value="NZ_BNAW01000054.1"/>
</dbReference>
<feature type="domain" description="Transposase IS116/IS110/IS902 C-terminal" evidence="2">
    <location>
        <begin position="244"/>
        <end position="322"/>
    </location>
</feature>
<feature type="domain" description="Transposase IS110-like N-terminal" evidence="1">
    <location>
        <begin position="21"/>
        <end position="168"/>
    </location>
</feature>
<dbReference type="InterPro" id="IPR003346">
    <property type="entry name" value="Transposase_20"/>
</dbReference>
<protein>
    <submittedName>
        <fullName evidence="3">IS110 family transposase</fullName>
    </submittedName>
</protein>
<dbReference type="Proteomes" id="UP000649955">
    <property type="component" value="Unassembled WGS sequence"/>
</dbReference>
<evidence type="ECO:0000259" key="1">
    <source>
        <dbReference type="Pfam" id="PF01548"/>
    </source>
</evidence>
<dbReference type="Pfam" id="PF02371">
    <property type="entry name" value="Transposase_20"/>
    <property type="match status" value="1"/>
</dbReference>
<evidence type="ECO:0000313" key="4">
    <source>
        <dbReference type="Proteomes" id="UP000649955"/>
    </source>
</evidence>
<sequence>MLSTPHPSSQHQVRDGQEVIVGVDTHKDFHVAAVISALGVLLASKTFPTTRAGYQALVKWACEFGVVRQAGVECTGSYGAALARHLAAADIEVFEVNQPDKATRRRRGKNDTIDAESAARSVLNGQASALAKGGQGPVEMLRMFKLAKTSALKSRTQAINQLKALLVSADPALRDELRDLSTTKLVQRCINWAPTTPCDTTTATRFTLRLLARRIDRLSQEIADLNAQTAAVLASHNPAMLDSYGVGPDTAATLLIAAGDNPERLRSEPSFAALCGVSPVEASSGRTQRHRLNRGGDRQANSALRSIVLVRLRWDQRTRDYIDRRVSEGKTKREAVRCLKRYIARELYRVITTPGPQAAPEDQAA</sequence>
<dbReference type="InterPro" id="IPR002525">
    <property type="entry name" value="Transp_IS110-like_N"/>
</dbReference>